<dbReference type="PRINTS" id="PR00385">
    <property type="entry name" value="P450"/>
</dbReference>
<accession>A0A199V681</accession>
<dbReference type="GO" id="GO:0005506">
    <property type="term" value="F:iron ion binding"/>
    <property type="evidence" value="ECO:0007669"/>
    <property type="project" value="InterPro"/>
</dbReference>
<dbReference type="SUPFAM" id="SSF48264">
    <property type="entry name" value="Cytochrome P450"/>
    <property type="match status" value="1"/>
</dbReference>
<evidence type="ECO:0000256" key="10">
    <source>
        <dbReference type="SAM" id="Phobius"/>
    </source>
</evidence>
<dbReference type="InterPro" id="IPR051996">
    <property type="entry name" value="Cytochrome_P450_78A"/>
</dbReference>
<gene>
    <name evidence="11" type="ORF">ACMD2_10936</name>
</gene>
<dbReference type="InterPro" id="IPR001128">
    <property type="entry name" value="Cyt_P450"/>
</dbReference>
<dbReference type="AlphaFoldDB" id="A0A199V681"/>
<dbReference type="GO" id="GO:0016705">
    <property type="term" value="F:oxidoreductase activity, acting on paired donors, with incorporation or reduction of molecular oxygen"/>
    <property type="evidence" value="ECO:0007669"/>
    <property type="project" value="InterPro"/>
</dbReference>
<evidence type="ECO:0000256" key="6">
    <source>
        <dbReference type="ARBA" id="ARBA00023004"/>
    </source>
</evidence>
<dbReference type="CDD" id="cd11076">
    <property type="entry name" value="CYP78"/>
    <property type="match status" value="1"/>
</dbReference>
<evidence type="ECO:0000256" key="7">
    <source>
        <dbReference type="ARBA" id="ARBA00023033"/>
    </source>
</evidence>
<dbReference type="InterPro" id="IPR036396">
    <property type="entry name" value="Cyt_P450_sf"/>
</dbReference>
<keyword evidence="4 8" id="KW-0479">Metal-binding</keyword>
<evidence type="ECO:0000256" key="4">
    <source>
        <dbReference type="ARBA" id="ARBA00022723"/>
    </source>
</evidence>
<keyword evidence="10" id="KW-0472">Membrane</keyword>
<dbReference type="FunFam" id="1.10.630.10:FF:000016">
    <property type="entry name" value="Cytochrome P450 78A5"/>
    <property type="match status" value="1"/>
</dbReference>
<dbReference type="GO" id="GO:0004497">
    <property type="term" value="F:monooxygenase activity"/>
    <property type="evidence" value="ECO:0007669"/>
    <property type="project" value="UniProtKB-KW"/>
</dbReference>
<evidence type="ECO:0000256" key="3">
    <source>
        <dbReference type="ARBA" id="ARBA00022617"/>
    </source>
</evidence>
<proteinExistence type="inferred from homology"/>
<keyword evidence="6 8" id="KW-0408">Iron</keyword>
<keyword evidence="10" id="KW-1133">Transmembrane helix</keyword>
<dbReference type="InterPro" id="IPR017972">
    <property type="entry name" value="Cyt_P450_CS"/>
</dbReference>
<comment type="similarity">
    <text evidence="2 9">Belongs to the cytochrome P450 family.</text>
</comment>
<reference evidence="11 12" key="1">
    <citation type="journal article" date="2016" name="DNA Res.">
        <title>The draft genome of MD-2 pineapple using hybrid error correction of long reads.</title>
        <authorList>
            <person name="Redwan R.M."/>
            <person name="Saidin A."/>
            <person name="Kumar S.V."/>
        </authorList>
    </citation>
    <scope>NUCLEOTIDE SEQUENCE [LARGE SCALE GENOMIC DNA]</scope>
    <source>
        <strain evidence="12">cv. MD2</strain>
        <tissue evidence="11">Leaf</tissue>
    </source>
</reference>
<dbReference type="GO" id="GO:0020037">
    <property type="term" value="F:heme binding"/>
    <property type="evidence" value="ECO:0007669"/>
    <property type="project" value="InterPro"/>
</dbReference>
<comment type="cofactor">
    <cofactor evidence="1 8">
        <name>heme</name>
        <dbReference type="ChEBI" id="CHEBI:30413"/>
    </cofactor>
</comment>
<feature type="transmembrane region" description="Helical" evidence="10">
    <location>
        <begin position="20"/>
        <end position="44"/>
    </location>
</feature>
<keyword evidence="7 9" id="KW-0503">Monooxygenase</keyword>
<evidence type="ECO:0000313" key="11">
    <source>
        <dbReference type="EMBL" id="OAY72508.1"/>
    </source>
</evidence>
<evidence type="ECO:0000313" key="12">
    <source>
        <dbReference type="Proteomes" id="UP000092600"/>
    </source>
</evidence>
<evidence type="ECO:0000256" key="1">
    <source>
        <dbReference type="ARBA" id="ARBA00001971"/>
    </source>
</evidence>
<dbReference type="PRINTS" id="PR00463">
    <property type="entry name" value="EP450I"/>
</dbReference>
<dbReference type="Gene3D" id="1.10.630.10">
    <property type="entry name" value="Cytochrome P450"/>
    <property type="match status" value="1"/>
</dbReference>
<dbReference type="PROSITE" id="PS00086">
    <property type="entry name" value="CYTOCHROME_P450"/>
    <property type="match status" value="1"/>
</dbReference>
<dbReference type="Pfam" id="PF00067">
    <property type="entry name" value="p450"/>
    <property type="match status" value="1"/>
</dbReference>
<dbReference type="PANTHER" id="PTHR47946:SF14">
    <property type="entry name" value="CYTOCHROME P450 FAMILY PROTEIN"/>
    <property type="match status" value="1"/>
</dbReference>
<feature type="binding site" description="axial binding residue" evidence="8">
    <location>
        <position position="463"/>
    </location>
    <ligand>
        <name>heme</name>
        <dbReference type="ChEBI" id="CHEBI:30413"/>
    </ligand>
    <ligandPart>
        <name>Fe</name>
        <dbReference type="ChEBI" id="CHEBI:18248"/>
    </ligandPart>
</feature>
<evidence type="ECO:0000256" key="9">
    <source>
        <dbReference type="RuleBase" id="RU000461"/>
    </source>
</evidence>
<evidence type="ECO:0000256" key="8">
    <source>
        <dbReference type="PIRSR" id="PIRSR602401-1"/>
    </source>
</evidence>
<dbReference type="InterPro" id="IPR002401">
    <property type="entry name" value="Cyt_P450_E_grp-I"/>
</dbReference>
<organism evidence="11 12">
    <name type="scientific">Ananas comosus</name>
    <name type="common">Pineapple</name>
    <name type="synonym">Ananas ananas</name>
    <dbReference type="NCBI Taxonomy" id="4615"/>
    <lineage>
        <taxon>Eukaryota</taxon>
        <taxon>Viridiplantae</taxon>
        <taxon>Streptophyta</taxon>
        <taxon>Embryophyta</taxon>
        <taxon>Tracheophyta</taxon>
        <taxon>Spermatophyta</taxon>
        <taxon>Magnoliopsida</taxon>
        <taxon>Liliopsida</taxon>
        <taxon>Poales</taxon>
        <taxon>Bromeliaceae</taxon>
        <taxon>Bromelioideae</taxon>
        <taxon>Ananas</taxon>
    </lineage>
</organism>
<keyword evidence="3 8" id="KW-0349">Heme</keyword>
<keyword evidence="5 9" id="KW-0560">Oxidoreductase</keyword>
<evidence type="ECO:0000256" key="2">
    <source>
        <dbReference type="ARBA" id="ARBA00010617"/>
    </source>
</evidence>
<dbReference type="STRING" id="4615.A0A199V681"/>
<dbReference type="PANTHER" id="PTHR47946">
    <property type="entry name" value="CYTOCHROME P450 78A7-RELATED"/>
    <property type="match status" value="1"/>
</dbReference>
<keyword evidence="10" id="KW-0812">Transmembrane</keyword>
<evidence type="ECO:0000256" key="5">
    <source>
        <dbReference type="ARBA" id="ARBA00023002"/>
    </source>
</evidence>
<protein>
    <submittedName>
        <fullName evidence="11">Cytochrome P450 78A5</fullName>
    </submittedName>
</protein>
<dbReference type="Proteomes" id="UP000092600">
    <property type="component" value="Unassembled WGS sequence"/>
</dbReference>
<comment type="caution">
    <text evidence="11">The sequence shown here is derived from an EMBL/GenBank/DDBJ whole genome shotgun (WGS) entry which is preliminary data.</text>
</comment>
<sequence>MSSSSSSFDFGSDSTFLPLLISPTSSLTSLFALLVVTLSFLWFYPGGVAWAFSKVRVSVPGPPGIVFALSGTAAHRVLAKLSSSLQATKLMAFSVGITRFVVSTHPDTAKEILNSSAFADRPIKESAYELLFHRAIGFAPFGEYWRNLRRISATYLFSPRRIAASVEQRVEIGKQMVEEVKGQMAKSGVVSVKRVLHYGSLNNVMMSVFGKSYDFAKGEGAEVEEMVSEGYELLGTFNWSDHVPFLGWLDLQGLRKRCRRLAAEVNVFVARIIEEHRVREKASVTVGEELVVGDFVDVLLHLEQGEKLSDSDMIAVLWEMIFRGTDTVAILLEWIMARMVLHQDIQSKAQSEIDSVVGNTRPVSDSDVPNLPYLQSIVKEALRMHPPGPLLSWARLAVHDVHVGDSVVPAGTTAMVNMWAIACDERIWPKPDEFDPKRFAGSDLSLMGSDLRLAPFGSGRRVCPGKALAMATVHLWLAQLLQTFRWVPSEGGVDLSECLKMSLEMKNPLVCRAIPRF</sequence>
<name>A0A199V681_ANACO</name>
<dbReference type="EMBL" id="LSRQ01003076">
    <property type="protein sequence ID" value="OAY72508.1"/>
    <property type="molecule type" value="Genomic_DNA"/>
</dbReference>